<evidence type="ECO:0000256" key="1">
    <source>
        <dbReference type="ARBA" id="ARBA00022490"/>
    </source>
</evidence>
<keyword evidence="2 3" id="KW-0501">Molybdenum cofactor biosynthesis</keyword>
<dbReference type="NCBIfam" id="TIGR00129">
    <property type="entry name" value="fdhD_narQ"/>
    <property type="match status" value="1"/>
</dbReference>
<dbReference type="PANTHER" id="PTHR30592">
    <property type="entry name" value="FORMATE DEHYDROGENASE"/>
    <property type="match status" value="1"/>
</dbReference>
<dbReference type="PIRSF" id="PIRSF015626">
    <property type="entry name" value="FdhD"/>
    <property type="match status" value="1"/>
</dbReference>
<evidence type="ECO:0000313" key="4">
    <source>
        <dbReference type="EMBL" id="MBF9194949.1"/>
    </source>
</evidence>
<comment type="caution">
    <text evidence="3">Lacks conserved residue(s) required for the propagation of feature annotation.</text>
</comment>
<organism evidence="4 5">
    <name type="scientific">Microvirga terrestris</name>
    <dbReference type="NCBI Taxonomy" id="2791024"/>
    <lineage>
        <taxon>Bacteria</taxon>
        <taxon>Pseudomonadati</taxon>
        <taxon>Pseudomonadota</taxon>
        <taxon>Alphaproteobacteria</taxon>
        <taxon>Hyphomicrobiales</taxon>
        <taxon>Methylobacteriaceae</taxon>
        <taxon>Microvirga</taxon>
    </lineage>
</organism>
<dbReference type="Pfam" id="PF02634">
    <property type="entry name" value="FdhD-NarQ"/>
    <property type="match status" value="1"/>
</dbReference>
<comment type="subcellular location">
    <subcellularLocation>
        <location evidence="3">Cytoplasm</location>
    </subcellularLocation>
</comment>
<evidence type="ECO:0000256" key="2">
    <source>
        <dbReference type="ARBA" id="ARBA00023150"/>
    </source>
</evidence>
<dbReference type="HAMAP" id="MF_00187">
    <property type="entry name" value="FdhD"/>
    <property type="match status" value="1"/>
</dbReference>
<comment type="function">
    <text evidence="3">Required for formate dehydrogenase (FDH) activity. Acts as a sulfur carrier protein that transfers sulfur from IscS to the molybdenum cofactor prior to its insertion into FDH.</text>
</comment>
<dbReference type="Gene3D" id="3.10.20.10">
    <property type="match status" value="1"/>
</dbReference>
<comment type="similarity">
    <text evidence="3">Belongs to the FdhD family.</text>
</comment>
<dbReference type="PANTHER" id="PTHR30592:SF1">
    <property type="entry name" value="SULFUR CARRIER PROTEIN FDHD"/>
    <property type="match status" value="1"/>
</dbReference>
<gene>
    <name evidence="3 4" type="primary">fdhD</name>
    <name evidence="4" type="ORF">I2H36_02785</name>
</gene>
<reference evidence="4 5" key="1">
    <citation type="submission" date="2020-11" db="EMBL/GenBank/DDBJ databases">
        <authorList>
            <person name="Kim M.K."/>
        </authorList>
    </citation>
    <scope>NUCLEOTIDE SEQUENCE [LARGE SCALE GENOMIC DNA]</scope>
    <source>
        <strain evidence="4 5">BT290</strain>
    </source>
</reference>
<comment type="caution">
    <text evidence="4">The sequence shown here is derived from an EMBL/GenBank/DDBJ whole genome shotgun (WGS) entry which is preliminary data.</text>
</comment>
<keyword evidence="5" id="KW-1185">Reference proteome</keyword>
<protein>
    <recommendedName>
        <fullName evidence="3">Sulfur carrier protein FdhD</fullName>
    </recommendedName>
</protein>
<dbReference type="Gene3D" id="3.40.140.10">
    <property type="entry name" value="Cytidine Deaminase, domain 2"/>
    <property type="match status" value="1"/>
</dbReference>
<evidence type="ECO:0000313" key="5">
    <source>
        <dbReference type="Proteomes" id="UP000611708"/>
    </source>
</evidence>
<dbReference type="InterPro" id="IPR016193">
    <property type="entry name" value="Cytidine_deaminase-like"/>
</dbReference>
<proteinExistence type="inferred from homology"/>
<sequence>MSLNLEPVIRLPQTSVDNGVFVAGERALPEETPVALTYNGSTHAVMMASPADLEDFGLGFSLSEGIIADPEGLTSMEIVEHDLGCEVRMWLQETCRGAYQSRRRAMAGPVGCGLCGVESLAEAVQTVPKVLGALQLPPSAIAAAMADLSNAQRLNREARAIHAAALWRPGQGLIAIREDVGRHNALDKLAGSLARAGESCFASMVLLTSRVSVEMVQKAARMGVPIIAAISAPTALAVRVADECGLTLVAVAREDSFEVFTHPKRIQRLGACISA</sequence>
<dbReference type="SUPFAM" id="SSF53927">
    <property type="entry name" value="Cytidine deaminase-like"/>
    <property type="match status" value="1"/>
</dbReference>
<dbReference type="Proteomes" id="UP000611708">
    <property type="component" value="Unassembled WGS sequence"/>
</dbReference>
<dbReference type="InterPro" id="IPR003786">
    <property type="entry name" value="FdhD"/>
</dbReference>
<keyword evidence="1 3" id="KW-0963">Cytoplasm</keyword>
<evidence type="ECO:0000256" key="3">
    <source>
        <dbReference type="HAMAP-Rule" id="MF_00187"/>
    </source>
</evidence>
<dbReference type="RefSeq" id="WP_196262332.1">
    <property type="nucleotide sequence ID" value="NZ_JADQDN010000001.1"/>
</dbReference>
<accession>A0ABS0HNH4</accession>
<feature type="active site" description="Cysteine persulfide intermediate" evidence="3">
    <location>
        <position position="112"/>
    </location>
</feature>
<dbReference type="EMBL" id="JADQDN010000001">
    <property type="protein sequence ID" value="MBF9194949.1"/>
    <property type="molecule type" value="Genomic_DNA"/>
</dbReference>
<name>A0ABS0HNH4_9HYPH</name>